<feature type="signal peptide" evidence="2">
    <location>
        <begin position="1"/>
        <end position="24"/>
    </location>
</feature>
<gene>
    <name evidence="3" type="ORF">GCM10023184_26750</name>
</gene>
<feature type="chain" id="PRO_5045237286" description="YtxH domain-containing protein" evidence="2">
    <location>
        <begin position="25"/>
        <end position="80"/>
    </location>
</feature>
<organism evidence="3 4">
    <name type="scientific">Flaviaesturariibacter amylovorans</name>
    <dbReference type="NCBI Taxonomy" id="1084520"/>
    <lineage>
        <taxon>Bacteria</taxon>
        <taxon>Pseudomonadati</taxon>
        <taxon>Bacteroidota</taxon>
        <taxon>Chitinophagia</taxon>
        <taxon>Chitinophagales</taxon>
        <taxon>Chitinophagaceae</taxon>
        <taxon>Flaviaestuariibacter</taxon>
    </lineage>
</organism>
<comment type="caution">
    <text evidence="3">The sequence shown here is derived from an EMBL/GenBank/DDBJ whole genome shotgun (WGS) entry which is preliminary data.</text>
</comment>
<accession>A0ABP8H2I9</accession>
<evidence type="ECO:0000313" key="4">
    <source>
        <dbReference type="Proteomes" id="UP001501725"/>
    </source>
</evidence>
<keyword evidence="4" id="KW-1185">Reference proteome</keyword>
<evidence type="ECO:0008006" key="5">
    <source>
        <dbReference type="Google" id="ProtNLM"/>
    </source>
</evidence>
<dbReference type="EMBL" id="BAABGY010000007">
    <property type="protein sequence ID" value="GAA4333529.1"/>
    <property type="molecule type" value="Genomic_DNA"/>
</dbReference>
<protein>
    <recommendedName>
        <fullName evidence="5">YtxH domain-containing protein</fullName>
    </recommendedName>
</protein>
<dbReference type="RefSeq" id="WP_345256257.1">
    <property type="nucleotide sequence ID" value="NZ_BAABGY010000007.1"/>
</dbReference>
<keyword evidence="2" id="KW-0732">Signal</keyword>
<evidence type="ECO:0000256" key="2">
    <source>
        <dbReference type="SAM" id="SignalP"/>
    </source>
</evidence>
<evidence type="ECO:0000256" key="1">
    <source>
        <dbReference type="SAM" id="MobiDB-lite"/>
    </source>
</evidence>
<sequence>MKKVFLALAFAASLTACNSSSDTAADQKTDSLENKADSTKGAIDSAAEAKKSAIDSTTEQKVNAIDSAAGKTDSANAARQ</sequence>
<evidence type="ECO:0000313" key="3">
    <source>
        <dbReference type="EMBL" id="GAA4333529.1"/>
    </source>
</evidence>
<reference evidence="4" key="1">
    <citation type="journal article" date="2019" name="Int. J. Syst. Evol. Microbiol.">
        <title>The Global Catalogue of Microorganisms (GCM) 10K type strain sequencing project: providing services to taxonomists for standard genome sequencing and annotation.</title>
        <authorList>
            <consortium name="The Broad Institute Genomics Platform"/>
            <consortium name="The Broad Institute Genome Sequencing Center for Infectious Disease"/>
            <person name="Wu L."/>
            <person name="Ma J."/>
        </authorList>
    </citation>
    <scope>NUCLEOTIDE SEQUENCE [LARGE SCALE GENOMIC DNA]</scope>
    <source>
        <strain evidence="4">JCM 17919</strain>
    </source>
</reference>
<dbReference type="PROSITE" id="PS51257">
    <property type="entry name" value="PROKAR_LIPOPROTEIN"/>
    <property type="match status" value="1"/>
</dbReference>
<proteinExistence type="predicted"/>
<dbReference type="Proteomes" id="UP001501725">
    <property type="component" value="Unassembled WGS sequence"/>
</dbReference>
<feature type="compositionally biased region" description="Basic and acidic residues" evidence="1">
    <location>
        <begin position="25"/>
        <end position="38"/>
    </location>
</feature>
<name>A0ABP8H2I9_9BACT</name>
<feature type="region of interest" description="Disordered" evidence="1">
    <location>
        <begin position="21"/>
        <end position="40"/>
    </location>
</feature>